<dbReference type="PANTHER" id="PTHR13789">
    <property type="entry name" value="MONOOXYGENASE"/>
    <property type="match status" value="1"/>
</dbReference>
<feature type="non-terminal residue" evidence="3">
    <location>
        <position position="71"/>
    </location>
</feature>
<dbReference type="InterPro" id="IPR036188">
    <property type="entry name" value="FAD/NAD-bd_sf"/>
</dbReference>
<evidence type="ECO:0000256" key="2">
    <source>
        <dbReference type="ARBA" id="ARBA00023033"/>
    </source>
</evidence>
<gene>
    <name evidence="3" type="ORF">ACFQ08_24540</name>
</gene>
<reference evidence="4" key="1">
    <citation type="journal article" date="2019" name="Int. J. Syst. Evol. Microbiol.">
        <title>The Global Catalogue of Microorganisms (GCM) 10K type strain sequencing project: providing services to taxonomists for standard genome sequencing and annotation.</title>
        <authorList>
            <consortium name="The Broad Institute Genomics Platform"/>
            <consortium name="The Broad Institute Genome Sequencing Center for Infectious Disease"/>
            <person name="Wu L."/>
            <person name="Ma J."/>
        </authorList>
    </citation>
    <scope>NUCLEOTIDE SEQUENCE [LARGE SCALE GENOMIC DNA]</scope>
    <source>
        <strain evidence="4">CCUG 62974</strain>
    </source>
</reference>
<evidence type="ECO:0000313" key="4">
    <source>
        <dbReference type="Proteomes" id="UP001597024"/>
    </source>
</evidence>
<evidence type="ECO:0000256" key="1">
    <source>
        <dbReference type="ARBA" id="ARBA00023002"/>
    </source>
</evidence>
<keyword evidence="4" id="KW-1185">Reference proteome</keyword>
<dbReference type="PANTHER" id="PTHR13789:SF309">
    <property type="entry name" value="PUTATIVE (AFU_ORTHOLOGUE AFUA_6G14510)-RELATED"/>
    <property type="match status" value="1"/>
</dbReference>
<accession>A0ABW3DY50</accession>
<evidence type="ECO:0000313" key="3">
    <source>
        <dbReference type="EMBL" id="MFD0887722.1"/>
    </source>
</evidence>
<proteinExistence type="predicted"/>
<comment type="caution">
    <text evidence="3">The sequence shown here is derived from an EMBL/GenBank/DDBJ whole genome shotgun (WGS) entry which is preliminary data.</text>
</comment>
<dbReference type="EMBL" id="JBHTHX010001035">
    <property type="protein sequence ID" value="MFD0887722.1"/>
    <property type="molecule type" value="Genomic_DNA"/>
</dbReference>
<organism evidence="3 4">
    <name type="scientific">Streptosporangium algeriense</name>
    <dbReference type="NCBI Taxonomy" id="1682748"/>
    <lineage>
        <taxon>Bacteria</taxon>
        <taxon>Bacillati</taxon>
        <taxon>Actinomycetota</taxon>
        <taxon>Actinomycetes</taxon>
        <taxon>Streptosporangiales</taxon>
        <taxon>Streptosporangiaceae</taxon>
        <taxon>Streptosporangium</taxon>
    </lineage>
</organism>
<dbReference type="SUPFAM" id="SSF51905">
    <property type="entry name" value="FAD/NAD(P)-binding domain"/>
    <property type="match status" value="1"/>
</dbReference>
<name>A0ABW3DY50_9ACTN</name>
<dbReference type="Gene3D" id="3.50.50.60">
    <property type="entry name" value="FAD/NAD(P)-binding domain"/>
    <property type="match status" value="1"/>
</dbReference>
<dbReference type="Pfam" id="PF13450">
    <property type="entry name" value="NAD_binding_8"/>
    <property type="match status" value="1"/>
</dbReference>
<dbReference type="InterPro" id="IPR050493">
    <property type="entry name" value="FAD-dep_Monooxygenase_BioMet"/>
</dbReference>
<keyword evidence="2" id="KW-0503">Monooxygenase</keyword>
<dbReference type="Proteomes" id="UP001597024">
    <property type="component" value="Unassembled WGS sequence"/>
</dbReference>
<sequence length="71" mass="7367">MSSTARHAQVIGAGLGGLTAAAALAQRGWTVELHERDPEIRAIGAGIYLWSNGLSVLRALGVFDEAVEGAH</sequence>
<protein>
    <submittedName>
        <fullName evidence="3">NAD(P)-binding protein</fullName>
    </submittedName>
</protein>
<keyword evidence="1" id="KW-0560">Oxidoreductase</keyword>
<dbReference type="Gene3D" id="3.30.9.10">
    <property type="entry name" value="D-Amino Acid Oxidase, subunit A, domain 2"/>
    <property type="match status" value="1"/>
</dbReference>